<name>A0A6L6VMF2_AGRVI</name>
<dbReference type="SUPFAM" id="SSF55048">
    <property type="entry name" value="Probable ACP-binding domain of malonyl-CoA ACP transacylase"/>
    <property type="match status" value="1"/>
</dbReference>
<dbReference type="Gene3D" id="3.40.366.10">
    <property type="entry name" value="Malonyl-Coenzyme A Acyl Carrier Protein, domain 2"/>
    <property type="match status" value="1"/>
</dbReference>
<proteinExistence type="predicted"/>
<dbReference type="EMBL" id="WPHR01000028">
    <property type="protein sequence ID" value="MUZ75367.1"/>
    <property type="molecule type" value="Genomic_DNA"/>
</dbReference>
<dbReference type="Pfam" id="PF00698">
    <property type="entry name" value="Acyl_transf_1"/>
    <property type="match status" value="1"/>
</dbReference>
<evidence type="ECO:0000256" key="2">
    <source>
        <dbReference type="ARBA" id="ARBA00022553"/>
    </source>
</evidence>
<evidence type="ECO:0000313" key="4">
    <source>
        <dbReference type="EMBL" id="MUZ75367.1"/>
    </source>
</evidence>
<keyword evidence="4" id="KW-0808">Transferase</keyword>
<feature type="domain" description="Malonyl-CoA:ACP transacylase (MAT)" evidence="3">
    <location>
        <begin position="8"/>
        <end position="304"/>
    </location>
</feature>
<dbReference type="InterPro" id="IPR016036">
    <property type="entry name" value="Malonyl_transacylase_ACP-bd"/>
</dbReference>
<dbReference type="GO" id="GO:0004312">
    <property type="term" value="F:fatty acid synthase activity"/>
    <property type="evidence" value="ECO:0007669"/>
    <property type="project" value="TreeGrafter"/>
</dbReference>
<keyword evidence="4" id="KW-0012">Acyltransferase</keyword>
<dbReference type="RefSeq" id="WP_156616096.1">
    <property type="nucleotide sequence ID" value="NZ_WPHR01000028.1"/>
</dbReference>
<protein>
    <submittedName>
        <fullName evidence="4">Acyltransferase domain-containing protein</fullName>
    </submittedName>
</protein>
<dbReference type="PANTHER" id="PTHR43775:SF37">
    <property type="entry name" value="SI:DKEY-61P9.11"/>
    <property type="match status" value="1"/>
</dbReference>
<dbReference type="InterPro" id="IPR001227">
    <property type="entry name" value="Ac_transferase_dom_sf"/>
</dbReference>
<accession>A0A6L6VMF2</accession>
<dbReference type="PANTHER" id="PTHR43775">
    <property type="entry name" value="FATTY ACID SYNTHASE"/>
    <property type="match status" value="1"/>
</dbReference>
<dbReference type="AlphaFoldDB" id="A0A6L6VMF2"/>
<keyword evidence="1" id="KW-0596">Phosphopantetheine</keyword>
<dbReference type="SUPFAM" id="SSF52151">
    <property type="entry name" value="FabD/lysophospholipase-like"/>
    <property type="match status" value="1"/>
</dbReference>
<evidence type="ECO:0000259" key="3">
    <source>
        <dbReference type="SMART" id="SM00827"/>
    </source>
</evidence>
<dbReference type="InterPro" id="IPR050091">
    <property type="entry name" value="PKS_NRPS_Biosynth_Enz"/>
</dbReference>
<keyword evidence="2" id="KW-0597">Phosphoprotein</keyword>
<evidence type="ECO:0000313" key="5">
    <source>
        <dbReference type="Proteomes" id="UP000477951"/>
    </source>
</evidence>
<gene>
    <name evidence="4" type="ORF">GOZ90_22005</name>
</gene>
<reference evidence="4 5" key="1">
    <citation type="submission" date="2019-12" db="EMBL/GenBank/DDBJ databases">
        <title>Whole-genome sequencing of Allorhizobium vitis.</title>
        <authorList>
            <person name="Gan H.M."/>
            <person name="Szegedi E."/>
            <person name="Burr T."/>
            <person name="Savka M.A."/>
        </authorList>
    </citation>
    <scope>NUCLEOTIDE SEQUENCE [LARGE SCALE GENOMIC DNA]</scope>
    <source>
        <strain evidence="4 5">CG516</strain>
    </source>
</reference>
<comment type="caution">
    <text evidence="4">The sequence shown here is derived from an EMBL/GenBank/DDBJ whole genome shotgun (WGS) entry which is preliminary data.</text>
</comment>
<dbReference type="SMART" id="SM00827">
    <property type="entry name" value="PKS_AT"/>
    <property type="match status" value="1"/>
</dbReference>
<dbReference type="Proteomes" id="UP000477951">
    <property type="component" value="Unassembled WGS sequence"/>
</dbReference>
<sequence>MRKPVVFMFSGQGSQSFQMGRELYDHHPRFRLWMDLCDRLVGEATGRSLLSVLFEKDRAEVFDDLLFTNPALLSVEFCLATVLQEAGIHPDYLLGYSLGEFTAAVVSGVLTLEEGIELTVDLARLMQAKAVPGGMLAILGNESLPEAYPQAFAEMTVSARNFASNFVVSGTAEKISALQTVLAGLGITTQRLAVRYGFHSPVIEPLKADFLRLAEGFNYLPPRVPLISAVATGPIDHIDELHLWRAIVKPVDFWITIERMINQKACLFVDAGPSGSLATAVKYILPKDSRSGFLQTINPYGRDCEALKKAIMHFQN</sequence>
<dbReference type="InterPro" id="IPR016035">
    <property type="entry name" value="Acyl_Trfase/lysoPLipase"/>
</dbReference>
<evidence type="ECO:0000256" key="1">
    <source>
        <dbReference type="ARBA" id="ARBA00022450"/>
    </source>
</evidence>
<dbReference type="GO" id="GO:0006633">
    <property type="term" value="P:fatty acid biosynthetic process"/>
    <property type="evidence" value="ECO:0007669"/>
    <property type="project" value="TreeGrafter"/>
</dbReference>
<dbReference type="InterPro" id="IPR014043">
    <property type="entry name" value="Acyl_transferase_dom"/>
</dbReference>
<organism evidence="4 5">
    <name type="scientific">Agrobacterium vitis</name>
    <name type="common">Rhizobium vitis</name>
    <dbReference type="NCBI Taxonomy" id="373"/>
    <lineage>
        <taxon>Bacteria</taxon>
        <taxon>Pseudomonadati</taxon>
        <taxon>Pseudomonadota</taxon>
        <taxon>Alphaproteobacteria</taxon>
        <taxon>Hyphomicrobiales</taxon>
        <taxon>Rhizobiaceae</taxon>
        <taxon>Rhizobium/Agrobacterium group</taxon>
        <taxon>Agrobacterium</taxon>
    </lineage>
</organism>